<dbReference type="Proteomes" id="UP001303046">
    <property type="component" value="Unassembled WGS sequence"/>
</dbReference>
<dbReference type="EMBL" id="JAVFWL010000004">
    <property type="protein sequence ID" value="KAK6748876.1"/>
    <property type="molecule type" value="Genomic_DNA"/>
</dbReference>
<protein>
    <submittedName>
        <fullName evidence="1">Uncharacterized protein</fullName>
    </submittedName>
</protein>
<name>A0ABR1DFW9_NECAM</name>
<evidence type="ECO:0000313" key="1">
    <source>
        <dbReference type="EMBL" id="KAK6748876.1"/>
    </source>
</evidence>
<comment type="caution">
    <text evidence="1">The sequence shown here is derived from an EMBL/GenBank/DDBJ whole genome shotgun (WGS) entry which is preliminary data.</text>
</comment>
<proteinExistence type="predicted"/>
<gene>
    <name evidence="1" type="primary">Necator_chrIV.g14772</name>
    <name evidence="1" type="ORF">RB195_001477</name>
</gene>
<reference evidence="1 2" key="1">
    <citation type="submission" date="2023-08" db="EMBL/GenBank/DDBJ databases">
        <title>A Necator americanus chromosomal reference genome.</title>
        <authorList>
            <person name="Ilik V."/>
            <person name="Petrzelkova K.J."/>
            <person name="Pardy F."/>
            <person name="Fuh T."/>
            <person name="Niatou-Singa F.S."/>
            <person name="Gouil Q."/>
            <person name="Baker L."/>
            <person name="Ritchie M.E."/>
            <person name="Jex A.R."/>
            <person name="Gazzola D."/>
            <person name="Li H."/>
            <person name="Toshio Fujiwara R."/>
            <person name="Zhan B."/>
            <person name="Aroian R.V."/>
            <person name="Pafco B."/>
            <person name="Schwarz E.M."/>
        </authorList>
    </citation>
    <scope>NUCLEOTIDE SEQUENCE [LARGE SCALE GENOMIC DNA]</scope>
    <source>
        <strain evidence="1 2">Aroian</strain>
        <tissue evidence="1">Whole animal</tissue>
    </source>
</reference>
<accession>A0ABR1DFW9</accession>
<organism evidence="1 2">
    <name type="scientific">Necator americanus</name>
    <name type="common">Human hookworm</name>
    <dbReference type="NCBI Taxonomy" id="51031"/>
    <lineage>
        <taxon>Eukaryota</taxon>
        <taxon>Metazoa</taxon>
        <taxon>Ecdysozoa</taxon>
        <taxon>Nematoda</taxon>
        <taxon>Chromadorea</taxon>
        <taxon>Rhabditida</taxon>
        <taxon>Rhabditina</taxon>
        <taxon>Rhabditomorpha</taxon>
        <taxon>Strongyloidea</taxon>
        <taxon>Ancylostomatidae</taxon>
        <taxon>Bunostominae</taxon>
        <taxon>Necator</taxon>
    </lineage>
</organism>
<sequence>MLFVLFRQKATPYSPRSICYSFCLAYIYIYTYYCDDSLAINDCNIAFCALINIRYNVDVKAFSFKNLLKKKATFIH</sequence>
<evidence type="ECO:0000313" key="2">
    <source>
        <dbReference type="Proteomes" id="UP001303046"/>
    </source>
</evidence>
<keyword evidence="2" id="KW-1185">Reference proteome</keyword>